<feature type="domain" description="Fork-head" evidence="4">
    <location>
        <begin position="205"/>
        <end position="294"/>
    </location>
</feature>
<evidence type="ECO:0000313" key="6">
    <source>
        <dbReference type="Proteomes" id="UP000054007"/>
    </source>
</evidence>
<dbReference type="Proteomes" id="UP000054007">
    <property type="component" value="Unassembled WGS sequence"/>
</dbReference>
<dbReference type="GO" id="GO:0043565">
    <property type="term" value="F:sequence-specific DNA binding"/>
    <property type="evidence" value="ECO:0007669"/>
    <property type="project" value="InterPro"/>
</dbReference>
<keyword evidence="6" id="KW-1185">Reference proteome</keyword>
<name>A0A0D7B828_9AGAR</name>
<dbReference type="PROSITE" id="PS50039">
    <property type="entry name" value="FORK_HEAD_3"/>
    <property type="match status" value="1"/>
</dbReference>
<dbReference type="InterPro" id="IPR036388">
    <property type="entry name" value="WH-like_DNA-bd_sf"/>
</dbReference>
<dbReference type="InterPro" id="IPR036390">
    <property type="entry name" value="WH_DNA-bd_sf"/>
</dbReference>
<keyword evidence="1 2" id="KW-0238">DNA-binding</keyword>
<dbReference type="SMART" id="SM00339">
    <property type="entry name" value="FH"/>
    <property type="match status" value="1"/>
</dbReference>
<evidence type="ECO:0000256" key="1">
    <source>
        <dbReference type="ARBA" id="ARBA00023125"/>
    </source>
</evidence>
<evidence type="ECO:0000256" key="2">
    <source>
        <dbReference type="PROSITE-ProRule" id="PRU00089"/>
    </source>
</evidence>
<organism evidence="5 6">
    <name type="scientific">Cylindrobasidium torrendii FP15055 ss-10</name>
    <dbReference type="NCBI Taxonomy" id="1314674"/>
    <lineage>
        <taxon>Eukaryota</taxon>
        <taxon>Fungi</taxon>
        <taxon>Dikarya</taxon>
        <taxon>Basidiomycota</taxon>
        <taxon>Agaricomycotina</taxon>
        <taxon>Agaricomycetes</taxon>
        <taxon>Agaricomycetidae</taxon>
        <taxon>Agaricales</taxon>
        <taxon>Marasmiineae</taxon>
        <taxon>Physalacriaceae</taxon>
        <taxon>Cylindrobasidium</taxon>
    </lineage>
</organism>
<dbReference type="InterPro" id="IPR001766">
    <property type="entry name" value="Fork_head_dom"/>
</dbReference>
<dbReference type="Gene3D" id="1.10.10.10">
    <property type="entry name" value="Winged helix-like DNA-binding domain superfamily/Winged helix DNA-binding domain"/>
    <property type="match status" value="1"/>
</dbReference>
<feature type="DNA-binding region" description="Fork-head" evidence="2">
    <location>
        <begin position="205"/>
        <end position="294"/>
    </location>
</feature>
<reference evidence="5 6" key="1">
    <citation type="journal article" date="2015" name="Fungal Genet. Biol.">
        <title>Evolution of novel wood decay mechanisms in Agaricales revealed by the genome sequences of Fistulina hepatica and Cylindrobasidium torrendii.</title>
        <authorList>
            <person name="Floudas D."/>
            <person name="Held B.W."/>
            <person name="Riley R."/>
            <person name="Nagy L.G."/>
            <person name="Koehler G."/>
            <person name="Ransdell A.S."/>
            <person name="Younus H."/>
            <person name="Chow J."/>
            <person name="Chiniquy J."/>
            <person name="Lipzen A."/>
            <person name="Tritt A."/>
            <person name="Sun H."/>
            <person name="Haridas S."/>
            <person name="LaButti K."/>
            <person name="Ohm R.A."/>
            <person name="Kues U."/>
            <person name="Blanchette R.A."/>
            <person name="Grigoriev I.V."/>
            <person name="Minto R.E."/>
            <person name="Hibbett D.S."/>
        </authorList>
    </citation>
    <scope>NUCLEOTIDE SEQUENCE [LARGE SCALE GENOMIC DNA]</scope>
    <source>
        <strain evidence="5 6">FP15055 ss-10</strain>
    </source>
</reference>
<feature type="region of interest" description="Disordered" evidence="3">
    <location>
        <begin position="321"/>
        <end position="341"/>
    </location>
</feature>
<accession>A0A0D7B828</accession>
<dbReference type="OrthoDB" id="5954824at2759"/>
<dbReference type="EMBL" id="KN880581">
    <property type="protein sequence ID" value="KIY65671.1"/>
    <property type="molecule type" value="Genomic_DNA"/>
</dbReference>
<proteinExistence type="predicted"/>
<evidence type="ECO:0000313" key="5">
    <source>
        <dbReference type="EMBL" id="KIY65671.1"/>
    </source>
</evidence>
<dbReference type="AlphaFoldDB" id="A0A0D7B828"/>
<evidence type="ECO:0000256" key="3">
    <source>
        <dbReference type="SAM" id="MobiDB-lite"/>
    </source>
</evidence>
<evidence type="ECO:0000259" key="4">
    <source>
        <dbReference type="PROSITE" id="PS50039"/>
    </source>
</evidence>
<keyword evidence="2" id="KW-0539">Nucleus</keyword>
<gene>
    <name evidence="5" type="ORF">CYLTODRAFT_456087</name>
</gene>
<dbReference type="GO" id="GO:0005634">
    <property type="term" value="C:nucleus"/>
    <property type="evidence" value="ECO:0007669"/>
    <property type="project" value="UniProtKB-SubCell"/>
</dbReference>
<dbReference type="SUPFAM" id="SSF46785">
    <property type="entry name" value="Winged helix' DNA-binding domain"/>
    <property type="match status" value="1"/>
</dbReference>
<protein>
    <recommendedName>
        <fullName evidence="4">Fork-head domain-containing protein</fullName>
    </recommendedName>
</protein>
<feature type="region of interest" description="Disordered" evidence="3">
    <location>
        <begin position="288"/>
        <end position="307"/>
    </location>
</feature>
<comment type="subcellular location">
    <subcellularLocation>
        <location evidence="2">Nucleus</location>
    </subcellularLocation>
</comment>
<dbReference type="Pfam" id="PF00250">
    <property type="entry name" value="Forkhead"/>
    <property type="match status" value="1"/>
</dbReference>
<feature type="compositionally biased region" description="Polar residues" evidence="3">
    <location>
        <begin position="321"/>
        <end position="334"/>
    </location>
</feature>
<dbReference type="GO" id="GO:0003700">
    <property type="term" value="F:DNA-binding transcription factor activity"/>
    <property type="evidence" value="ECO:0007669"/>
    <property type="project" value="InterPro"/>
</dbReference>
<sequence length="352" mass="39643">MPEALGRHANSFKQENEEELWSQETMCDPPYNIANPVYTDGKSPGLAYPHSSYANSPPYTFTADGSPGLYVDAVPPRHPEFWVNTSCSPAATNYSIREQGLQHLHPAPPPAFSFHPGEYFSGPLFPPAQRQSNASYDILTDYSGPSARRSPAPYSRKPYFSEVEVSQQLIVTEAWLRRQGFLRSLPPHLPITLGALQDARNIEEKPPYTMHQLAAVAIFSHPDHCASSADIREMLKERFPYFRDKRELVETLKHALSSYALFKRTKGSKNRRGRGGLWVLDVNTTDSTVRRKQEDLGPPTADRLNDEMTMGHSLQPEHTNQLYSHDSRSQSVSDTEPAKRAQSYAPYAATFY</sequence>